<feature type="domain" description="Rhodopsin" evidence="8">
    <location>
        <begin position="38"/>
        <end position="272"/>
    </location>
</feature>
<feature type="compositionally biased region" description="Polar residues" evidence="6">
    <location>
        <begin position="304"/>
        <end position="321"/>
    </location>
</feature>
<proteinExistence type="inferred from homology"/>
<feature type="transmembrane region" description="Helical" evidence="7">
    <location>
        <begin position="249"/>
        <end position="271"/>
    </location>
</feature>
<evidence type="ECO:0000256" key="5">
    <source>
        <dbReference type="ARBA" id="ARBA00038359"/>
    </source>
</evidence>
<sequence length="330" mass="36976">MSTAAAPTDGPSHHGSRAHQLIVATVVAIVLPTIFLALRLLARHVLRIRLYFDDWLIIIAWIGLDISGSLLIEHGMGRSIQTVSASDLTEFLKIQYTGVIQYPLCVTFTKLSILYQYRRLFPNHDFKLMTSFLIAIMVMWCTAVMFTGIFMCTPIDKVWNPAIPGKCISLVPFYYGMQIPNVVTDLCILLLPFREIQRLELPKKQKLGVAVTCLLWVISLIFGVVRLAVMVQLTDKGSDVTWNLVAPAIWTTIEPAVQITTACLPSLRVLYRKYMDSREQKHRSAATSAQRLRGMELTCPRADSTANGSITTKSSREQQGSGVVERDVYV</sequence>
<dbReference type="Pfam" id="PF20684">
    <property type="entry name" value="Fung_rhodopsin"/>
    <property type="match status" value="1"/>
</dbReference>
<evidence type="ECO:0000259" key="8">
    <source>
        <dbReference type="Pfam" id="PF20684"/>
    </source>
</evidence>
<name>A0A9N8PTZ7_9PEZI</name>
<feature type="region of interest" description="Disordered" evidence="6">
    <location>
        <begin position="302"/>
        <end position="330"/>
    </location>
</feature>
<dbReference type="OrthoDB" id="5378633at2759"/>
<accession>A0A9N8PTZ7</accession>
<evidence type="ECO:0000256" key="1">
    <source>
        <dbReference type="ARBA" id="ARBA00004141"/>
    </source>
</evidence>
<evidence type="ECO:0000256" key="6">
    <source>
        <dbReference type="SAM" id="MobiDB-lite"/>
    </source>
</evidence>
<organism evidence="9 10">
    <name type="scientific">Aureobasidium uvarum</name>
    <dbReference type="NCBI Taxonomy" id="2773716"/>
    <lineage>
        <taxon>Eukaryota</taxon>
        <taxon>Fungi</taxon>
        <taxon>Dikarya</taxon>
        <taxon>Ascomycota</taxon>
        <taxon>Pezizomycotina</taxon>
        <taxon>Dothideomycetes</taxon>
        <taxon>Dothideomycetidae</taxon>
        <taxon>Dothideales</taxon>
        <taxon>Saccotheciaceae</taxon>
        <taxon>Aureobasidium</taxon>
    </lineage>
</organism>
<evidence type="ECO:0000256" key="4">
    <source>
        <dbReference type="ARBA" id="ARBA00023136"/>
    </source>
</evidence>
<reference evidence="9" key="1">
    <citation type="submission" date="2020-06" db="EMBL/GenBank/DDBJ databases">
        <authorList>
            <person name="Onetto C."/>
        </authorList>
    </citation>
    <scope>NUCLEOTIDE SEQUENCE</scope>
</reference>
<dbReference type="EMBL" id="CAINUL010000008">
    <property type="protein sequence ID" value="CAD0110892.1"/>
    <property type="molecule type" value="Genomic_DNA"/>
</dbReference>
<evidence type="ECO:0000256" key="7">
    <source>
        <dbReference type="SAM" id="Phobius"/>
    </source>
</evidence>
<keyword evidence="10" id="KW-1185">Reference proteome</keyword>
<comment type="caution">
    <text evidence="9">The sequence shown here is derived from an EMBL/GenBank/DDBJ whole genome shotgun (WGS) entry which is preliminary data.</text>
</comment>
<evidence type="ECO:0000313" key="10">
    <source>
        <dbReference type="Proteomes" id="UP000745764"/>
    </source>
</evidence>
<gene>
    <name evidence="9" type="ORF">AWRI4620_LOCUS5147</name>
</gene>
<keyword evidence="2 7" id="KW-0812">Transmembrane</keyword>
<keyword evidence="3 7" id="KW-1133">Transmembrane helix</keyword>
<dbReference type="InterPro" id="IPR052337">
    <property type="entry name" value="SAT4-like"/>
</dbReference>
<feature type="transmembrane region" description="Helical" evidence="7">
    <location>
        <begin position="20"/>
        <end position="42"/>
    </location>
</feature>
<evidence type="ECO:0000256" key="2">
    <source>
        <dbReference type="ARBA" id="ARBA00022692"/>
    </source>
</evidence>
<feature type="transmembrane region" description="Helical" evidence="7">
    <location>
        <begin position="207"/>
        <end position="229"/>
    </location>
</feature>
<evidence type="ECO:0000313" key="9">
    <source>
        <dbReference type="EMBL" id="CAD0110892.1"/>
    </source>
</evidence>
<comment type="subcellular location">
    <subcellularLocation>
        <location evidence="1">Membrane</location>
        <topology evidence="1">Multi-pass membrane protein</topology>
    </subcellularLocation>
</comment>
<comment type="similarity">
    <text evidence="5">Belongs to the SAT4 family.</text>
</comment>
<dbReference type="Proteomes" id="UP000745764">
    <property type="component" value="Unassembled WGS sequence"/>
</dbReference>
<dbReference type="GO" id="GO:0016020">
    <property type="term" value="C:membrane"/>
    <property type="evidence" value="ECO:0007669"/>
    <property type="project" value="UniProtKB-SubCell"/>
</dbReference>
<keyword evidence="4 7" id="KW-0472">Membrane</keyword>
<feature type="transmembrane region" description="Helical" evidence="7">
    <location>
        <begin position="129"/>
        <end position="151"/>
    </location>
</feature>
<feature type="transmembrane region" description="Helical" evidence="7">
    <location>
        <begin position="54"/>
        <end position="72"/>
    </location>
</feature>
<protein>
    <recommendedName>
        <fullName evidence="8">Rhodopsin domain-containing protein</fullName>
    </recommendedName>
</protein>
<dbReference type="PANTHER" id="PTHR33048">
    <property type="entry name" value="PTH11-LIKE INTEGRAL MEMBRANE PROTEIN (AFU_ORTHOLOGUE AFUA_5G11245)"/>
    <property type="match status" value="1"/>
</dbReference>
<dbReference type="InterPro" id="IPR049326">
    <property type="entry name" value="Rhodopsin_dom_fungi"/>
</dbReference>
<evidence type="ECO:0000256" key="3">
    <source>
        <dbReference type="ARBA" id="ARBA00022989"/>
    </source>
</evidence>
<dbReference type="PANTHER" id="PTHR33048:SF47">
    <property type="entry name" value="INTEGRAL MEMBRANE PROTEIN-RELATED"/>
    <property type="match status" value="1"/>
</dbReference>
<dbReference type="AlphaFoldDB" id="A0A9N8PTZ7"/>